<sequence>MVISVGSGRNYILLTIGFLILVVFTSGCINYYNPLSSSNSTKNFTFNDVSFDYPANWQVTVSNDNTGPSIVVSKDYYTQLQITITPNYGMSEEGVLKERNNTVYPGWEKISEDTLVIDNQTAHRTIFKGSDIMFFFKDMRFEDMVFVKNNNTYNIIINVPRDEYNSEKQNMELILNSLDIK</sequence>
<dbReference type="EMBL" id="CP006933">
    <property type="protein sequence ID" value="AIS30875.1"/>
    <property type="molecule type" value="Genomic_DNA"/>
</dbReference>
<evidence type="ECO:0000313" key="4">
    <source>
        <dbReference type="Proteomes" id="UP000029661"/>
    </source>
</evidence>
<evidence type="ECO:0000313" key="2">
    <source>
        <dbReference type="EMBL" id="AIS30875.1"/>
    </source>
</evidence>
<dbReference type="AlphaFoldDB" id="A0A089ZDH3"/>
<keyword evidence="1" id="KW-0812">Transmembrane</keyword>
<keyword evidence="1" id="KW-0472">Membrane</keyword>
<keyword evidence="5" id="KW-1185">Reference proteome</keyword>
<dbReference type="KEGG" id="mfc:BRM9_0041"/>
<reference evidence="3" key="2">
    <citation type="submission" date="2014-09" db="EMBL/GenBank/DDBJ databases">
        <authorList>
            <person name="Bishop-Lilly K.A."/>
            <person name="Broomall S.M."/>
            <person name="Chain P.S."/>
            <person name="Chertkov O."/>
            <person name="Coyne S.R."/>
            <person name="Daligault H.E."/>
            <person name="Davenport K.W."/>
            <person name="Erkkila T."/>
            <person name="Frey K.G."/>
            <person name="Gibbons H.S."/>
            <person name="Gu W."/>
            <person name="Jaissle J."/>
            <person name="Johnson S.L."/>
            <person name="Koroleva G.I."/>
            <person name="Ladner J.T."/>
            <person name="Lo C.-C."/>
            <person name="Minogue T.D."/>
            <person name="Munk C."/>
            <person name="Palacios G.F."/>
            <person name="Redden C.L."/>
            <person name="Rosenzweig C.N."/>
            <person name="Scholz M.B."/>
            <person name="Teshima H."/>
            <person name="Xu Y."/>
        </authorList>
    </citation>
    <scope>NUCLEOTIDE SEQUENCE</scope>
    <source>
        <strain evidence="3">Mb9</strain>
    </source>
</reference>
<dbReference type="Proteomes" id="UP000029661">
    <property type="component" value="Chromosome"/>
</dbReference>
<dbReference type="PATRIC" id="fig|2162.10.peg.3"/>
<evidence type="ECO:0000256" key="1">
    <source>
        <dbReference type="SAM" id="Phobius"/>
    </source>
</evidence>
<gene>
    <name evidence="2" type="ORF">BRM9_0041</name>
    <name evidence="3" type="ORF">MB9_0003</name>
</gene>
<organism evidence="2 4">
    <name type="scientific">Methanobacterium formicicum</name>
    <dbReference type="NCBI Taxonomy" id="2162"/>
    <lineage>
        <taxon>Archaea</taxon>
        <taxon>Methanobacteriati</taxon>
        <taxon>Methanobacteriota</taxon>
        <taxon>Methanomada group</taxon>
        <taxon>Methanobacteria</taxon>
        <taxon>Methanobacteriales</taxon>
        <taxon>Methanobacteriaceae</taxon>
        <taxon>Methanobacterium</taxon>
    </lineage>
</organism>
<proteinExistence type="predicted"/>
<dbReference type="Gene3D" id="3.40.1000.10">
    <property type="entry name" value="Mog1/PsbP, alpha/beta/alpha sandwich"/>
    <property type="match status" value="1"/>
</dbReference>
<reference evidence="2" key="1">
    <citation type="submission" date="2013-12" db="EMBL/GenBank/DDBJ databases">
        <title>The complete genome sequence of Methanobacterium sp. BRM9.</title>
        <authorList>
            <consortium name="Pastoral Greenhouse Gas Research Consortium"/>
            <person name="Kelly W.J."/>
            <person name="Leahy S.C."/>
            <person name="Perry R."/>
            <person name="Li D."/>
            <person name="Altermann E."/>
            <person name="Lambie S.C."/>
            <person name="Attwood G.T."/>
        </authorList>
    </citation>
    <scope>NUCLEOTIDE SEQUENCE [LARGE SCALE GENOMIC DNA]</scope>
    <source>
        <strain evidence="2">BRM9</strain>
    </source>
</reference>
<dbReference type="Proteomes" id="UP000062768">
    <property type="component" value="Chromosome I"/>
</dbReference>
<evidence type="ECO:0000313" key="3">
    <source>
        <dbReference type="EMBL" id="CEL23660.1"/>
    </source>
</evidence>
<dbReference type="EMBL" id="LN734822">
    <property type="protein sequence ID" value="CEL23660.1"/>
    <property type="molecule type" value="Genomic_DNA"/>
</dbReference>
<name>A0A089ZDH3_METFO</name>
<keyword evidence="1" id="KW-1133">Transmembrane helix</keyword>
<accession>A0A089ZDH3</accession>
<feature type="transmembrane region" description="Helical" evidence="1">
    <location>
        <begin position="12"/>
        <end position="32"/>
    </location>
</feature>
<evidence type="ECO:0000313" key="5">
    <source>
        <dbReference type="Proteomes" id="UP000062768"/>
    </source>
</evidence>
<protein>
    <submittedName>
        <fullName evidence="3">Putative membrane protein</fullName>
    </submittedName>
</protein>